<dbReference type="AlphaFoldDB" id="A0AAV2MA97"/>
<organism evidence="2 3">
    <name type="scientific">Knipowitschia caucasica</name>
    <name type="common">Caucasian dwarf goby</name>
    <name type="synonym">Pomatoschistus caucasicus</name>
    <dbReference type="NCBI Taxonomy" id="637954"/>
    <lineage>
        <taxon>Eukaryota</taxon>
        <taxon>Metazoa</taxon>
        <taxon>Chordata</taxon>
        <taxon>Craniata</taxon>
        <taxon>Vertebrata</taxon>
        <taxon>Euteleostomi</taxon>
        <taxon>Actinopterygii</taxon>
        <taxon>Neopterygii</taxon>
        <taxon>Teleostei</taxon>
        <taxon>Neoteleostei</taxon>
        <taxon>Acanthomorphata</taxon>
        <taxon>Gobiaria</taxon>
        <taxon>Gobiiformes</taxon>
        <taxon>Gobioidei</taxon>
        <taxon>Gobiidae</taxon>
        <taxon>Gobiinae</taxon>
        <taxon>Knipowitschia</taxon>
    </lineage>
</organism>
<proteinExistence type="predicted"/>
<feature type="region of interest" description="Disordered" evidence="1">
    <location>
        <begin position="42"/>
        <end position="72"/>
    </location>
</feature>
<evidence type="ECO:0000313" key="2">
    <source>
        <dbReference type="EMBL" id="CAL1610305.1"/>
    </source>
</evidence>
<name>A0AAV2MA97_KNICA</name>
<accession>A0AAV2MA97</accession>
<sequence>MRQAADRTELDPRRTRRSHLHSAERVFLAYPRLLVVKGKIRRSNGCSKPIKADRESGAPPSLSPTRCHAMNP</sequence>
<protein>
    <submittedName>
        <fullName evidence="2">Uncharacterized protein</fullName>
    </submittedName>
</protein>
<reference evidence="2 3" key="1">
    <citation type="submission" date="2024-04" db="EMBL/GenBank/DDBJ databases">
        <authorList>
            <person name="Waldvogel A.-M."/>
            <person name="Schoenle A."/>
        </authorList>
    </citation>
    <scope>NUCLEOTIDE SEQUENCE [LARGE SCALE GENOMIC DNA]</scope>
</reference>
<evidence type="ECO:0000313" key="3">
    <source>
        <dbReference type="Proteomes" id="UP001497482"/>
    </source>
</evidence>
<keyword evidence="3" id="KW-1185">Reference proteome</keyword>
<evidence type="ECO:0000256" key="1">
    <source>
        <dbReference type="SAM" id="MobiDB-lite"/>
    </source>
</evidence>
<dbReference type="EMBL" id="OZ035829">
    <property type="protein sequence ID" value="CAL1610305.1"/>
    <property type="molecule type" value="Genomic_DNA"/>
</dbReference>
<gene>
    <name evidence="2" type="ORF">KC01_LOCUS36951</name>
</gene>
<dbReference type="Proteomes" id="UP001497482">
    <property type="component" value="Chromosome 7"/>
</dbReference>